<reference evidence="1 3" key="1">
    <citation type="journal article" date="2014" name="BMC Genomics">
        <title>Genome sequence of Anopheles sinensis provides insight into genetics basis of mosquito competence for malaria parasites.</title>
        <authorList>
            <person name="Zhou D."/>
            <person name="Zhang D."/>
            <person name="Ding G."/>
            <person name="Shi L."/>
            <person name="Hou Q."/>
            <person name="Ye Y."/>
            <person name="Xu Y."/>
            <person name="Zhou H."/>
            <person name="Xiong C."/>
            <person name="Li S."/>
            <person name="Yu J."/>
            <person name="Hong S."/>
            <person name="Yu X."/>
            <person name="Zou P."/>
            <person name="Chen C."/>
            <person name="Chang X."/>
            <person name="Wang W."/>
            <person name="Lv Y."/>
            <person name="Sun Y."/>
            <person name="Ma L."/>
            <person name="Shen B."/>
            <person name="Zhu C."/>
        </authorList>
    </citation>
    <scope>NUCLEOTIDE SEQUENCE [LARGE SCALE GENOMIC DNA]</scope>
</reference>
<dbReference type="EnsemblMetazoa" id="ASIC010587-RA">
    <property type="protein sequence ID" value="ASIC010587-PA"/>
    <property type="gene ID" value="ASIC010587"/>
</dbReference>
<protein>
    <submittedName>
        <fullName evidence="1 2">Uncharacterized protein</fullName>
    </submittedName>
</protein>
<reference evidence="2" key="2">
    <citation type="submission" date="2020-05" db="UniProtKB">
        <authorList>
            <consortium name="EnsemblMetazoa"/>
        </authorList>
    </citation>
    <scope>IDENTIFICATION</scope>
</reference>
<sequence length="51" mass="5858">MSGRATTNTTTHQRIVHIPIHQHREFRRLVGIFLPPSFGPAFEDGAEKEWS</sequence>
<dbReference type="VEuPathDB" id="VectorBase:ASIC010587"/>
<proteinExistence type="predicted"/>
<evidence type="ECO:0000313" key="2">
    <source>
        <dbReference type="EnsemblMetazoa" id="ASIC010587-PA"/>
    </source>
</evidence>
<dbReference type="VEuPathDB" id="VectorBase:ASIS015583"/>
<name>A0A084VXZ3_ANOSI</name>
<dbReference type="EMBL" id="KE525226">
    <property type="protein sequence ID" value="KFB42837.1"/>
    <property type="molecule type" value="Genomic_DNA"/>
</dbReference>
<keyword evidence="3" id="KW-1185">Reference proteome</keyword>
<organism evidence="1">
    <name type="scientific">Anopheles sinensis</name>
    <name type="common">Mosquito</name>
    <dbReference type="NCBI Taxonomy" id="74873"/>
    <lineage>
        <taxon>Eukaryota</taxon>
        <taxon>Metazoa</taxon>
        <taxon>Ecdysozoa</taxon>
        <taxon>Arthropoda</taxon>
        <taxon>Hexapoda</taxon>
        <taxon>Insecta</taxon>
        <taxon>Pterygota</taxon>
        <taxon>Neoptera</taxon>
        <taxon>Endopterygota</taxon>
        <taxon>Diptera</taxon>
        <taxon>Nematocera</taxon>
        <taxon>Culicoidea</taxon>
        <taxon>Culicidae</taxon>
        <taxon>Anophelinae</taxon>
        <taxon>Anopheles</taxon>
    </lineage>
</organism>
<accession>A0A084VXZ3</accession>
<gene>
    <name evidence="1" type="ORF">ZHAS_00010587</name>
</gene>
<dbReference type="Proteomes" id="UP000030765">
    <property type="component" value="Unassembled WGS sequence"/>
</dbReference>
<evidence type="ECO:0000313" key="3">
    <source>
        <dbReference type="Proteomes" id="UP000030765"/>
    </source>
</evidence>
<dbReference type="EMBL" id="ATLV01018226">
    <property type="status" value="NOT_ANNOTATED_CDS"/>
    <property type="molecule type" value="Genomic_DNA"/>
</dbReference>
<dbReference type="AlphaFoldDB" id="A0A084VXZ3"/>
<evidence type="ECO:0000313" key="1">
    <source>
        <dbReference type="EMBL" id="KFB42837.1"/>
    </source>
</evidence>